<dbReference type="EMBL" id="JACHXJ010000002">
    <property type="protein sequence ID" value="MBB3128318.1"/>
    <property type="molecule type" value="Genomic_DNA"/>
</dbReference>
<dbReference type="Gene3D" id="3.60.15.10">
    <property type="entry name" value="Ribonuclease Z/Hydroxyacylglutathione hydrolase-like"/>
    <property type="match status" value="1"/>
</dbReference>
<keyword evidence="5" id="KW-0378">Hydrolase</keyword>
<dbReference type="Proteomes" id="UP000517523">
    <property type="component" value="Unassembled WGS sequence"/>
</dbReference>
<organism evidence="5 6">
    <name type="scientific">Paenibacillus rhizosphaerae</name>
    <dbReference type="NCBI Taxonomy" id="297318"/>
    <lineage>
        <taxon>Bacteria</taxon>
        <taxon>Bacillati</taxon>
        <taxon>Bacillota</taxon>
        <taxon>Bacilli</taxon>
        <taxon>Bacillales</taxon>
        <taxon>Paenibacillaceae</taxon>
        <taxon>Paenibacillus</taxon>
    </lineage>
</organism>
<evidence type="ECO:0000313" key="5">
    <source>
        <dbReference type="EMBL" id="MBB3128318.1"/>
    </source>
</evidence>
<dbReference type="AlphaFoldDB" id="A0A839TSF1"/>
<dbReference type="Pfam" id="PF00753">
    <property type="entry name" value="Lactamase_B"/>
    <property type="match status" value="1"/>
</dbReference>
<dbReference type="CDD" id="cd07721">
    <property type="entry name" value="yflN-like_MBL-fold"/>
    <property type="match status" value="1"/>
</dbReference>
<dbReference type="PANTHER" id="PTHR42951">
    <property type="entry name" value="METALLO-BETA-LACTAMASE DOMAIN-CONTAINING"/>
    <property type="match status" value="1"/>
</dbReference>
<reference evidence="5 6" key="1">
    <citation type="submission" date="2020-08" db="EMBL/GenBank/DDBJ databases">
        <title>Genomic Encyclopedia of Type Strains, Phase III (KMG-III): the genomes of soil and plant-associated and newly described type strains.</title>
        <authorList>
            <person name="Whitman W."/>
        </authorList>
    </citation>
    <scope>NUCLEOTIDE SEQUENCE [LARGE SCALE GENOMIC DNA]</scope>
    <source>
        <strain evidence="5 6">CECT 5831</strain>
    </source>
</reference>
<evidence type="ECO:0000313" key="6">
    <source>
        <dbReference type="Proteomes" id="UP000517523"/>
    </source>
</evidence>
<dbReference type="GO" id="GO:0016787">
    <property type="term" value="F:hydrolase activity"/>
    <property type="evidence" value="ECO:0007669"/>
    <property type="project" value="UniProtKB-KW"/>
</dbReference>
<comment type="caution">
    <text evidence="5">The sequence shown here is derived from an EMBL/GenBank/DDBJ whole genome shotgun (WGS) entry which is preliminary data.</text>
</comment>
<gene>
    <name evidence="5" type="ORF">FHS19_002972</name>
</gene>
<dbReference type="SUPFAM" id="SSF56281">
    <property type="entry name" value="Metallo-hydrolase/oxidoreductase"/>
    <property type="match status" value="1"/>
</dbReference>
<dbReference type="SMART" id="SM00849">
    <property type="entry name" value="Lactamase_B"/>
    <property type="match status" value="1"/>
</dbReference>
<comment type="function">
    <text evidence="2">Counteracts the endogenous Pycsar antiviral defense system. Phosphodiesterase that enables metal-dependent hydrolysis of host cyclic nucleotide Pycsar defense signals such as cCMP and cUMP.</text>
</comment>
<comment type="catalytic activity">
    <reaction evidence="3">
        <text>3',5'-cyclic UMP + H2O = UMP + H(+)</text>
        <dbReference type="Rhea" id="RHEA:70575"/>
        <dbReference type="ChEBI" id="CHEBI:15377"/>
        <dbReference type="ChEBI" id="CHEBI:15378"/>
        <dbReference type="ChEBI" id="CHEBI:57865"/>
        <dbReference type="ChEBI" id="CHEBI:184387"/>
    </reaction>
    <physiologicalReaction direction="left-to-right" evidence="3">
        <dbReference type="Rhea" id="RHEA:70576"/>
    </physiologicalReaction>
</comment>
<feature type="domain" description="Metallo-beta-lactamase" evidence="4">
    <location>
        <begin position="21"/>
        <end position="215"/>
    </location>
</feature>
<dbReference type="InterPro" id="IPR001279">
    <property type="entry name" value="Metallo-B-lactamas"/>
</dbReference>
<dbReference type="InterPro" id="IPR036866">
    <property type="entry name" value="RibonucZ/Hydroxyglut_hydro"/>
</dbReference>
<evidence type="ECO:0000256" key="1">
    <source>
        <dbReference type="ARBA" id="ARBA00034221"/>
    </source>
</evidence>
<protein>
    <submittedName>
        <fullName evidence="5">Glyoxylase-like metal-dependent hydrolase (Beta-lactamase superfamily II)</fullName>
    </submittedName>
</protein>
<proteinExistence type="predicted"/>
<accession>A0A839TSF1</accession>
<evidence type="ECO:0000259" key="4">
    <source>
        <dbReference type="SMART" id="SM00849"/>
    </source>
</evidence>
<name>A0A839TSF1_9BACL</name>
<dbReference type="RefSeq" id="WP_183582503.1">
    <property type="nucleotide sequence ID" value="NZ_JACHXJ010000002.1"/>
</dbReference>
<evidence type="ECO:0000256" key="2">
    <source>
        <dbReference type="ARBA" id="ARBA00034301"/>
    </source>
</evidence>
<sequence>MRLTKNKGLYQLTFMMPNLFPVSCYFVEEEDGLTLIDTALPYSVKGIMNTAAQIGKPITRIVLTHAHNDHIGALDGLKSKLPDSQVYISERDAKLLKGDATLEPQEHQTPIKGRVPKPGKIVTKPDVLLRDGDRIGSLAAVSSPGHTPGSMSFQDTRSGAMIAGDAFQSKGGLAVSGRLKLLFPFPAMATWSKETSVSSARKLLELNPTLLAVGHGAMLEHPQQTIARVIADAEKALRGSAGKGSRSHA</sequence>
<dbReference type="InterPro" id="IPR050855">
    <property type="entry name" value="NDM-1-like"/>
</dbReference>
<comment type="catalytic activity">
    <reaction evidence="1">
        <text>3',5'-cyclic CMP + H2O = CMP + H(+)</text>
        <dbReference type="Rhea" id="RHEA:72675"/>
        <dbReference type="ChEBI" id="CHEBI:15377"/>
        <dbReference type="ChEBI" id="CHEBI:15378"/>
        <dbReference type="ChEBI" id="CHEBI:58003"/>
        <dbReference type="ChEBI" id="CHEBI:60377"/>
    </reaction>
    <physiologicalReaction direction="left-to-right" evidence="1">
        <dbReference type="Rhea" id="RHEA:72676"/>
    </physiologicalReaction>
</comment>
<dbReference type="PANTHER" id="PTHR42951:SF9">
    <property type="entry name" value="METAL-DEPENDENT HYDROLASE"/>
    <property type="match status" value="1"/>
</dbReference>
<evidence type="ECO:0000256" key="3">
    <source>
        <dbReference type="ARBA" id="ARBA00048505"/>
    </source>
</evidence>